<gene>
    <name evidence="4" type="ORF">GBAR_LOCUS5096</name>
</gene>
<feature type="region of interest" description="Disordered" evidence="1">
    <location>
        <begin position="346"/>
        <end position="402"/>
    </location>
</feature>
<feature type="compositionally biased region" description="Basic and acidic residues" evidence="1">
    <location>
        <begin position="267"/>
        <end position="276"/>
    </location>
</feature>
<comment type="caution">
    <text evidence="4">The sequence shown here is derived from an EMBL/GenBank/DDBJ whole genome shotgun (WGS) entry which is preliminary data.</text>
</comment>
<sequence length="618" mass="68046">MPFLSMFVQGKKDASHLQPSSTGIQDGEERAKTTSSVVVVTVCVLVAVIIIPLVVIVIVFVTRKRRKFGCTVSLMVRVVEDGEESKYAMVETTLPVVRPSIPHATVQDQEIDIRRMACSQYAESGPLPTDKPKTFDVATKTQCPYVTVLPNDTAPAKDNDKKNADKSTPKGPPTVESVMSLLRGVAIRWKEIVKGLGFDEDYIEDEIDPNNDSNEGCLRECVEIWVFKQQPSWEKLSHVLRDLGEEELARQAKNREPQEEWQVPSRKTSDSSSRRVVADASSLSTEFIGEVVPGVEETAAPDDGNNEDRSREGKNVMPNDYSSGEQGVRSAFLAYRALQEEGLIVSGSLEEDEDTKCNVGTNPTIESEKGEKDDPDFAQDPVSTQGSDDDYHSGSINSGRQKSTATLDPFKVIDRDLITAVVVVPQQCTGFSGITEPEETDTARCPFRLAEEVVNDNLSVYEGQQCAGRFGHKNLVYPQLNLKAGGGMLVVGCVYTRHGILKPVPHDEPSPEPEENLPQPSPEETDSSEQLPPQPTPPQSQYAEVSPLQVQENYLPPYPPPHTFKEWQGFDHTGSYQEITKLWDPGVSRGFHGPDKLFGLYLGAPHSVELPSSAAIHN</sequence>
<dbReference type="GO" id="GO:0007165">
    <property type="term" value="P:signal transduction"/>
    <property type="evidence" value="ECO:0007669"/>
    <property type="project" value="InterPro"/>
</dbReference>
<feature type="compositionally biased region" description="Basic and acidic residues" evidence="1">
    <location>
        <begin position="155"/>
        <end position="168"/>
    </location>
</feature>
<evidence type="ECO:0000313" key="5">
    <source>
        <dbReference type="Proteomes" id="UP001174909"/>
    </source>
</evidence>
<dbReference type="PROSITE" id="PS50017">
    <property type="entry name" value="DEATH_DOMAIN"/>
    <property type="match status" value="1"/>
</dbReference>
<name>A0AA35R9A2_GEOBA</name>
<keyword evidence="2" id="KW-1133">Transmembrane helix</keyword>
<feature type="region of interest" description="Disordered" evidence="1">
    <location>
        <begin position="250"/>
        <end position="276"/>
    </location>
</feature>
<dbReference type="Gene3D" id="1.10.533.10">
    <property type="entry name" value="Death Domain, Fas"/>
    <property type="match status" value="1"/>
</dbReference>
<evidence type="ECO:0000256" key="2">
    <source>
        <dbReference type="SAM" id="Phobius"/>
    </source>
</evidence>
<proteinExistence type="predicted"/>
<keyword evidence="5" id="KW-1185">Reference proteome</keyword>
<dbReference type="InterPro" id="IPR011029">
    <property type="entry name" value="DEATH-like_dom_sf"/>
</dbReference>
<reference evidence="4" key="1">
    <citation type="submission" date="2023-03" db="EMBL/GenBank/DDBJ databases">
        <authorList>
            <person name="Steffen K."/>
            <person name="Cardenas P."/>
        </authorList>
    </citation>
    <scope>NUCLEOTIDE SEQUENCE</scope>
</reference>
<feature type="region of interest" description="Disordered" evidence="1">
    <location>
        <begin position="148"/>
        <end position="175"/>
    </location>
</feature>
<feature type="region of interest" description="Disordered" evidence="1">
    <location>
        <begin position="288"/>
        <end position="324"/>
    </location>
</feature>
<feature type="region of interest" description="Disordered" evidence="1">
    <location>
        <begin position="502"/>
        <end position="545"/>
    </location>
</feature>
<feature type="transmembrane region" description="Helical" evidence="2">
    <location>
        <begin position="37"/>
        <end position="61"/>
    </location>
</feature>
<dbReference type="AlphaFoldDB" id="A0AA35R9A2"/>
<dbReference type="Proteomes" id="UP001174909">
    <property type="component" value="Unassembled WGS sequence"/>
</dbReference>
<evidence type="ECO:0000256" key="1">
    <source>
        <dbReference type="SAM" id="MobiDB-lite"/>
    </source>
</evidence>
<protein>
    <recommendedName>
        <fullName evidence="3">Death domain-containing protein</fullName>
    </recommendedName>
</protein>
<evidence type="ECO:0000313" key="4">
    <source>
        <dbReference type="EMBL" id="CAI8007190.1"/>
    </source>
</evidence>
<feature type="domain" description="Death" evidence="3">
    <location>
        <begin position="188"/>
        <end position="256"/>
    </location>
</feature>
<keyword evidence="2" id="KW-0812">Transmembrane</keyword>
<dbReference type="EMBL" id="CASHTH010000754">
    <property type="protein sequence ID" value="CAI8007190.1"/>
    <property type="molecule type" value="Genomic_DNA"/>
</dbReference>
<dbReference type="InterPro" id="IPR000488">
    <property type="entry name" value="Death_dom"/>
</dbReference>
<feature type="region of interest" description="Disordered" evidence="1">
    <location>
        <begin position="1"/>
        <end position="28"/>
    </location>
</feature>
<evidence type="ECO:0000259" key="3">
    <source>
        <dbReference type="PROSITE" id="PS50017"/>
    </source>
</evidence>
<keyword evidence="2" id="KW-0472">Membrane</keyword>
<accession>A0AA35R9A2</accession>
<organism evidence="4 5">
    <name type="scientific">Geodia barretti</name>
    <name type="common">Barrett's horny sponge</name>
    <dbReference type="NCBI Taxonomy" id="519541"/>
    <lineage>
        <taxon>Eukaryota</taxon>
        <taxon>Metazoa</taxon>
        <taxon>Porifera</taxon>
        <taxon>Demospongiae</taxon>
        <taxon>Heteroscleromorpha</taxon>
        <taxon>Tetractinellida</taxon>
        <taxon>Astrophorina</taxon>
        <taxon>Geodiidae</taxon>
        <taxon>Geodia</taxon>
    </lineage>
</organism>